<feature type="transmembrane region" description="Helical" evidence="7">
    <location>
        <begin position="179"/>
        <end position="197"/>
    </location>
</feature>
<feature type="domain" description="VTT" evidence="8">
    <location>
        <begin position="44"/>
        <end position="162"/>
    </location>
</feature>
<feature type="transmembrane region" description="Helical" evidence="7">
    <location>
        <begin position="17"/>
        <end position="39"/>
    </location>
</feature>
<dbReference type="RefSeq" id="WP_253772188.1">
    <property type="nucleotide sequence ID" value="NZ_JAMTCK010000007.1"/>
</dbReference>
<dbReference type="GO" id="GO:0005886">
    <property type="term" value="C:plasma membrane"/>
    <property type="evidence" value="ECO:0007669"/>
    <property type="project" value="UniProtKB-SubCell"/>
</dbReference>
<protein>
    <submittedName>
        <fullName evidence="9">Membrane protein DedA, SNARE-associated domain</fullName>
    </submittedName>
</protein>
<comment type="similarity">
    <text evidence="2 7">Belongs to the DedA family.</text>
</comment>
<dbReference type="Proteomes" id="UP001206128">
    <property type="component" value="Unassembled WGS sequence"/>
</dbReference>
<evidence type="ECO:0000313" key="9">
    <source>
        <dbReference type="EMBL" id="MCP2166368.1"/>
    </source>
</evidence>
<comment type="subcellular location">
    <subcellularLocation>
        <location evidence="1 7">Cell membrane</location>
        <topology evidence="1 7">Multi-pass membrane protein</topology>
    </subcellularLocation>
</comment>
<comment type="caution">
    <text evidence="9">The sequence shown here is derived from an EMBL/GenBank/DDBJ whole genome shotgun (WGS) entry which is preliminary data.</text>
</comment>
<keyword evidence="10" id="KW-1185">Reference proteome</keyword>
<evidence type="ECO:0000256" key="6">
    <source>
        <dbReference type="ARBA" id="ARBA00023136"/>
    </source>
</evidence>
<dbReference type="InterPro" id="IPR032816">
    <property type="entry name" value="VTT_dom"/>
</dbReference>
<evidence type="ECO:0000256" key="1">
    <source>
        <dbReference type="ARBA" id="ARBA00004651"/>
    </source>
</evidence>
<keyword evidence="6 7" id="KW-0472">Membrane</keyword>
<evidence type="ECO:0000256" key="7">
    <source>
        <dbReference type="RuleBase" id="RU367016"/>
    </source>
</evidence>
<organism evidence="9 10">
    <name type="scientific">Goodfellowiella coeruleoviolacea</name>
    <dbReference type="NCBI Taxonomy" id="334858"/>
    <lineage>
        <taxon>Bacteria</taxon>
        <taxon>Bacillati</taxon>
        <taxon>Actinomycetota</taxon>
        <taxon>Actinomycetes</taxon>
        <taxon>Pseudonocardiales</taxon>
        <taxon>Pseudonocardiaceae</taxon>
        <taxon>Goodfellowiella</taxon>
    </lineage>
</organism>
<dbReference type="PANTHER" id="PTHR30353:SF0">
    <property type="entry name" value="TRANSMEMBRANE PROTEIN"/>
    <property type="match status" value="1"/>
</dbReference>
<gene>
    <name evidence="9" type="ORF">LX83_003236</name>
</gene>
<feature type="transmembrane region" description="Helical" evidence="7">
    <location>
        <begin position="147"/>
        <end position="167"/>
    </location>
</feature>
<dbReference type="Pfam" id="PF09335">
    <property type="entry name" value="VTT_dom"/>
    <property type="match status" value="1"/>
</dbReference>
<evidence type="ECO:0000259" key="8">
    <source>
        <dbReference type="Pfam" id="PF09335"/>
    </source>
</evidence>
<dbReference type="PANTHER" id="PTHR30353">
    <property type="entry name" value="INNER MEMBRANE PROTEIN DEDA-RELATED"/>
    <property type="match status" value="1"/>
</dbReference>
<feature type="transmembrane region" description="Helical" evidence="7">
    <location>
        <begin position="59"/>
        <end position="79"/>
    </location>
</feature>
<accession>A0AAE3GEQ3</accession>
<evidence type="ECO:0000256" key="2">
    <source>
        <dbReference type="ARBA" id="ARBA00010792"/>
    </source>
</evidence>
<dbReference type="EMBL" id="JAMTCK010000007">
    <property type="protein sequence ID" value="MCP2166368.1"/>
    <property type="molecule type" value="Genomic_DNA"/>
</dbReference>
<proteinExistence type="inferred from homology"/>
<evidence type="ECO:0000313" key="10">
    <source>
        <dbReference type="Proteomes" id="UP001206128"/>
    </source>
</evidence>
<name>A0AAE3GEQ3_9PSEU</name>
<dbReference type="AlphaFoldDB" id="A0AAE3GEQ3"/>
<keyword evidence="4 7" id="KW-0812">Transmembrane</keyword>
<evidence type="ECO:0000256" key="3">
    <source>
        <dbReference type="ARBA" id="ARBA00022475"/>
    </source>
</evidence>
<sequence length="223" mass="23150">MALLTGALEALADLPPAVVVVAAGAFAFGECALGLGFLVPGEAALLVVATTVTSAPAFLVMWLVVAVCAAAGNSVGYLLGRRYGNRLRDSRIVRRLGQQHWDRAGDLLHRTGGRAVLVGMFMPVARTLLPAAAGAARLPLRRYLPSVVAGALGWSALHIGIGMAAGASAKYVEQALGTASWVVIGAIAVTAGIVLLVRRRRAQRLAAQQAAEQTDERDLEVVP</sequence>
<evidence type="ECO:0000256" key="4">
    <source>
        <dbReference type="ARBA" id="ARBA00022692"/>
    </source>
</evidence>
<evidence type="ECO:0000256" key="5">
    <source>
        <dbReference type="ARBA" id="ARBA00022989"/>
    </source>
</evidence>
<reference evidence="9" key="1">
    <citation type="submission" date="2022-06" db="EMBL/GenBank/DDBJ databases">
        <title>Genomic Encyclopedia of Archaeal and Bacterial Type Strains, Phase II (KMG-II): from individual species to whole genera.</title>
        <authorList>
            <person name="Goeker M."/>
        </authorList>
    </citation>
    <scope>NUCLEOTIDE SEQUENCE</scope>
    <source>
        <strain evidence="9">DSM 43935</strain>
    </source>
</reference>
<keyword evidence="3 7" id="KW-1003">Cell membrane</keyword>
<dbReference type="InterPro" id="IPR032818">
    <property type="entry name" value="DedA-like"/>
</dbReference>
<keyword evidence="5 7" id="KW-1133">Transmembrane helix</keyword>